<organism evidence="7 8">
    <name type="scientific">Thalassobacillus hwangdonensis</name>
    <dbReference type="NCBI Taxonomy" id="546108"/>
    <lineage>
        <taxon>Bacteria</taxon>
        <taxon>Bacillati</taxon>
        <taxon>Bacillota</taxon>
        <taxon>Bacilli</taxon>
        <taxon>Bacillales</taxon>
        <taxon>Bacillaceae</taxon>
        <taxon>Thalassobacillus</taxon>
    </lineage>
</organism>
<evidence type="ECO:0000256" key="2">
    <source>
        <dbReference type="ARBA" id="ARBA00012224"/>
    </source>
</evidence>
<dbReference type="RefSeq" id="WP_386062293.1">
    <property type="nucleotide sequence ID" value="NZ_JBHTKL010000005.1"/>
</dbReference>
<comment type="cofactor">
    <cofactor evidence="1">
        <name>pyridoxal 5'-phosphate</name>
        <dbReference type="ChEBI" id="CHEBI:597326"/>
    </cofactor>
</comment>
<dbReference type="InterPro" id="IPR027619">
    <property type="entry name" value="C-S_lyase_PatB-like"/>
</dbReference>
<dbReference type="Gene3D" id="3.40.640.10">
    <property type="entry name" value="Type I PLP-dependent aspartate aminotransferase-like (Major domain)"/>
    <property type="match status" value="1"/>
</dbReference>
<dbReference type="InterPro" id="IPR015421">
    <property type="entry name" value="PyrdxlP-dep_Trfase_major"/>
</dbReference>
<dbReference type="PANTHER" id="PTHR43525:SF1">
    <property type="entry name" value="PROTEIN MALY"/>
    <property type="match status" value="1"/>
</dbReference>
<accession>A0ABW3L4U3</accession>
<dbReference type="Proteomes" id="UP001596990">
    <property type="component" value="Unassembled WGS sequence"/>
</dbReference>
<dbReference type="EMBL" id="JBHTKL010000005">
    <property type="protein sequence ID" value="MFD1020524.1"/>
    <property type="molecule type" value="Genomic_DNA"/>
</dbReference>
<evidence type="ECO:0000313" key="7">
    <source>
        <dbReference type="EMBL" id="MFD1020524.1"/>
    </source>
</evidence>
<dbReference type="InterPro" id="IPR015422">
    <property type="entry name" value="PyrdxlP-dep_Trfase_small"/>
</dbReference>
<dbReference type="NCBIfam" id="TIGR04350">
    <property type="entry name" value="C_S_lyase_PatB"/>
    <property type="match status" value="1"/>
</dbReference>
<feature type="domain" description="Aminotransferase class I/classII large" evidence="6">
    <location>
        <begin position="37"/>
        <end position="383"/>
    </location>
</feature>
<comment type="similarity">
    <text evidence="5">Belongs to the class-II pyridoxal-phosphate-dependent aminotransferase family. MalY/PatB cystathionine beta-lyase subfamily.</text>
</comment>
<keyword evidence="4 7" id="KW-0456">Lyase</keyword>
<dbReference type="InterPro" id="IPR004839">
    <property type="entry name" value="Aminotransferase_I/II_large"/>
</dbReference>
<evidence type="ECO:0000256" key="1">
    <source>
        <dbReference type="ARBA" id="ARBA00001933"/>
    </source>
</evidence>
<dbReference type="Gene3D" id="3.90.1150.10">
    <property type="entry name" value="Aspartate Aminotransferase, domain 1"/>
    <property type="match status" value="1"/>
</dbReference>
<evidence type="ECO:0000256" key="3">
    <source>
        <dbReference type="ARBA" id="ARBA00022898"/>
    </source>
</evidence>
<name>A0ABW3L4U3_9BACI</name>
<gene>
    <name evidence="7" type="ORF">ACFQ2J_15150</name>
</gene>
<keyword evidence="8" id="KW-1185">Reference proteome</keyword>
<reference evidence="8" key="1">
    <citation type="journal article" date="2019" name="Int. J. Syst. Evol. Microbiol.">
        <title>The Global Catalogue of Microorganisms (GCM) 10K type strain sequencing project: providing services to taxonomists for standard genome sequencing and annotation.</title>
        <authorList>
            <consortium name="The Broad Institute Genomics Platform"/>
            <consortium name="The Broad Institute Genome Sequencing Center for Infectious Disease"/>
            <person name="Wu L."/>
            <person name="Ma J."/>
        </authorList>
    </citation>
    <scope>NUCLEOTIDE SEQUENCE [LARGE SCALE GENOMIC DNA]</scope>
    <source>
        <strain evidence="8">CCUG 56607</strain>
    </source>
</reference>
<dbReference type="SUPFAM" id="SSF53383">
    <property type="entry name" value="PLP-dependent transferases"/>
    <property type="match status" value="1"/>
</dbReference>
<sequence length="390" mass="44908">MSRFEEVTDRTGTRSVKWDRSKLLFTGEDILPMWVADMDFKSPQPVLDAISERAQHGIFGYTLPDDEVHTTIQNWLNRRHGWDIDTEWISYSPGVVPSLYMMIQAFTEENDGVLIQTPVYAPFFDVIKRHNRKLVTNELKRNDTSYEIDFEDFEEKIVSNDVKAFILCNPHNPVGRVWTEEELQRMADICLKHDVVIFSDEIHADIILPGHKHVPIATLSDRINKQTITCLSPTKTFNLAGLQASYIVTADAEKKKQLDEQFKNNGMGMLNIFGLTALEAAYQHGEAWLEELNETLESHRDYVTERFHKELEGVTVIRQEGTYLMWIDFSGTGLSHQKLKDYMETEARVGLNDGKWFGEGGEGFLRMNLACPRKTLEDGVERIVQAFKRL</sequence>
<keyword evidence="3" id="KW-0663">Pyridoxal phosphate</keyword>
<evidence type="ECO:0000259" key="6">
    <source>
        <dbReference type="Pfam" id="PF00155"/>
    </source>
</evidence>
<dbReference type="InterPro" id="IPR015424">
    <property type="entry name" value="PyrdxlP-dep_Trfase"/>
</dbReference>
<dbReference type="InterPro" id="IPR051798">
    <property type="entry name" value="Class-II_PLP-Dep_Aminotrans"/>
</dbReference>
<dbReference type="CDD" id="cd00609">
    <property type="entry name" value="AAT_like"/>
    <property type="match status" value="1"/>
</dbReference>
<dbReference type="PANTHER" id="PTHR43525">
    <property type="entry name" value="PROTEIN MALY"/>
    <property type="match status" value="1"/>
</dbReference>
<protein>
    <recommendedName>
        <fullName evidence="2">cysteine-S-conjugate beta-lyase</fullName>
        <ecNumber evidence="2">4.4.1.13</ecNumber>
    </recommendedName>
</protein>
<evidence type="ECO:0000256" key="4">
    <source>
        <dbReference type="ARBA" id="ARBA00023239"/>
    </source>
</evidence>
<evidence type="ECO:0000313" key="8">
    <source>
        <dbReference type="Proteomes" id="UP001596990"/>
    </source>
</evidence>
<evidence type="ECO:0000256" key="5">
    <source>
        <dbReference type="ARBA" id="ARBA00037974"/>
    </source>
</evidence>
<comment type="caution">
    <text evidence="7">The sequence shown here is derived from an EMBL/GenBank/DDBJ whole genome shotgun (WGS) entry which is preliminary data.</text>
</comment>
<proteinExistence type="inferred from homology"/>
<dbReference type="GO" id="GO:0047804">
    <property type="term" value="F:cysteine-S-conjugate beta-lyase activity"/>
    <property type="evidence" value="ECO:0007669"/>
    <property type="project" value="UniProtKB-EC"/>
</dbReference>
<dbReference type="Pfam" id="PF00155">
    <property type="entry name" value="Aminotran_1_2"/>
    <property type="match status" value="1"/>
</dbReference>
<dbReference type="EC" id="4.4.1.13" evidence="2"/>